<reference evidence="10" key="1">
    <citation type="journal article" date="2019" name="Int. J. Syst. Evol. Microbiol.">
        <title>The Global Catalogue of Microorganisms (GCM) 10K type strain sequencing project: providing services to taxonomists for standard genome sequencing and annotation.</title>
        <authorList>
            <consortium name="The Broad Institute Genomics Platform"/>
            <consortium name="The Broad Institute Genome Sequencing Center for Infectious Disease"/>
            <person name="Wu L."/>
            <person name="Ma J."/>
        </authorList>
    </citation>
    <scope>NUCLEOTIDE SEQUENCE [LARGE SCALE GENOMIC DNA]</scope>
    <source>
        <strain evidence="10">NBRC 108565</strain>
    </source>
</reference>
<organism evidence="9 10">
    <name type="scientific">Paraoerskovia sediminicola</name>
    <dbReference type="NCBI Taxonomy" id="1138587"/>
    <lineage>
        <taxon>Bacteria</taxon>
        <taxon>Bacillati</taxon>
        <taxon>Actinomycetota</taxon>
        <taxon>Actinomycetes</taxon>
        <taxon>Micrococcales</taxon>
        <taxon>Cellulomonadaceae</taxon>
        <taxon>Paraoerskovia</taxon>
    </lineage>
</organism>
<keyword evidence="4 7" id="KW-1133">Transmembrane helix</keyword>
<feature type="transmembrane region" description="Helical" evidence="7">
    <location>
        <begin position="186"/>
        <end position="206"/>
    </location>
</feature>
<dbReference type="Proteomes" id="UP001321475">
    <property type="component" value="Chromosome"/>
</dbReference>
<keyword evidence="5 7" id="KW-0472">Membrane</keyword>
<accession>A0ABM8G0H4</accession>
<gene>
    <name evidence="9" type="ORF">GCM10025865_07500</name>
</gene>
<dbReference type="PANTHER" id="PTHR30572:SF4">
    <property type="entry name" value="ABC TRANSPORTER PERMEASE YTRF"/>
    <property type="match status" value="1"/>
</dbReference>
<evidence type="ECO:0000256" key="2">
    <source>
        <dbReference type="ARBA" id="ARBA00022475"/>
    </source>
</evidence>
<proteinExistence type="inferred from homology"/>
<feature type="domain" description="ABC3 transporter permease C-terminal" evidence="8">
    <location>
        <begin position="96"/>
        <end position="212"/>
    </location>
</feature>
<evidence type="ECO:0000256" key="7">
    <source>
        <dbReference type="SAM" id="Phobius"/>
    </source>
</evidence>
<evidence type="ECO:0000313" key="9">
    <source>
        <dbReference type="EMBL" id="BDZ41451.1"/>
    </source>
</evidence>
<keyword evidence="10" id="KW-1185">Reference proteome</keyword>
<dbReference type="Pfam" id="PF02687">
    <property type="entry name" value="FtsX"/>
    <property type="match status" value="1"/>
</dbReference>
<evidence type="ECO:0000256" key="4">
    <source>
        <dbReference type="ARBA" id="ARBA00022989"/>
    </source>
</evidence>
<dbReference type="EMBL" id="AP027729">
    <property type="protein sequence ID" value="BDZ41451.1"/>
    <property type="molecule type" value="Genomic_DNA"/>
</dbReference>
<keyword evidence="2" id="KW-1003">Cell membrane</keyword>
<dbReference type="InterPro" id="IPR050250">
    <property type="entry name" value="Macrolide_Exporter_MacB"/>
</dbReference>
<feature type="transmembrane region" description="Helical" evidence="7">
    <location>
        <begin position="93"/>
        <end position="118"/>
    </location>
</feature>
<evidence type="ECO:0000313" key="10">
    <source>
        <dbReference type="Proteomes" id="UP001321475"/>
    </source>
</evidence>
<dbReference type="RefSeq" id="WP_286218597.1">
    <property type="nucleotide sequence ID" value="NZ_AP027729.1"/>
</dbReference>
<feature type="transmembrane region" description="Helical" evidence="7">
    <location>
        <begin position="139"/>
        <end position="166"/>
    </location>
</feature>
<evidence type="ECO:0000256" key="3">
    <source>
        <dbReference type="ARBA" id="ARBA00022692"/>
    </source>
</evidence>
<evidence type="ECO:0000259" key="8">
    <source>
        <dbReference type="Pfam" id="PF02687"/>
    </source>
</evidence>
<evidence type="ECO:0000256" key="1">
    <source>
        <dbReference type="ARBA" id="ARBA00004651"/>
    </source>
</evidence>
<dbReference type="PANTHER" id="PTHR30572">
    <property type="entry name" value="MEMBRANE COMPONENT OF TRANSPORTER-RELATED"/>
    <property type="match status" value="1"/>
</dbReference>
<sequence>MTLSGVDTTIGAVIDSQVVSTDVVLDEATFAEAVPAAQRTLRVVYVTASPGTDLDALRADLTDVVRPYVVLSVLDPEQVASSFAEQVTQVLSILYALLALSIVIALLGIVNTLALSVIERTREIGLLRAVGLGRLQLAGIIAIESVLISVYGTALGVAVGIGIGAALPGVLSSEGLTTLAVPWDQVLAVLGAAVAIGLVASIWPAVRAARLPVLDAVTVD</sequence>
<protein>
    <recommendedName>
        <fullName evidence="8">ABC3 transporter permease C-terminal domain-containing protein</fullName>
    </recommendedName>
</protein>
<comment type="similarity">
    <text evidence="6">Belongs to the ABC-4 integral membrane protein family.</text>
</comment>
<evidence type="ECO:0000256" key="6">
    <source>
        <dbReference type="ARBA" id="ARBA00038076"/>
    </source>
</evidence>
<keyword evidence="3 7" id="KW-0812">Transmembrane</keyword>
<name>A0ABM8G0H4_9CELL</name>
<dbReference type="InterPro" id="IPR003838">
    <property type="entry name" value="ABC3_permease_C"/>
</dbReference>
<comment type="subcellular location">
    <subcellularLocation>
        <location evidence="1">Cell membrane</location>
        <topology evidence="1">Multi-pass membrane protein</topology>
    </subcellularLocation>
</comment>
<evidence type="ECO:0000256" key="5">
    <source>
        <dbReference type="ARBA" id="ARBA00023136"/>
    </source>
</evidence>